<comment type="similarity">
    <text evidence="2 14">In the N-terminal section; belongs to the cytochrome P450 family.</text>
</comment>
<keyword evidence="3 14" id="KW-0813">Transport</keyword>
<dbReference type="InterPro" id="IPR023173">
    <property type="entry name" value="NADPH_Cyt_P450_Rdtase_alpha"/>
</dbReference>
<reference evidence="17 18" key="1">
    <citation type="submission" date="2018-06" db="EMBL/GenBank/DDBJ databases">
        <title>Complete Genomes of Monosporascus.</title>
        <authorList>
            <person name="Robinson A.J."/>
            <person name="Natvig D.O."/>
        </authorList>
    </citation>
    <scope>NUCLEOTIDE SEQUENCE [LARGE SCALE GENOMIC DNA]</scope>
    <source>
        <strain evidence="17 18">CBS 609.92</strain>
    </source>
</reference>
<dbReference type="EMBL" id="QJNS01000176">
    <property type="protein sequence ID" value="RYO83950.1"/>
    <property type="molecule type" value="Genomic_DNA"/>
</dbReference>
<dbReference type="SUPFAM" id="SSF63380">
    <property type="entry name" value="Riboflavin synthase domain-like"/>
    <property type="match status" value="1"/>
</dbReference>
<dbReference type="Gene3D" id="3.40.50.360">
    <property type="match status" value="1"/>
</dbReference>
<evidence type="ECO:0000256" key="1">
    <source>
        <dbReference type="ARBA" id="ARBA00001971"/>
    </source>
</evidence>
<evidence type="ECO:0000259" key="16">
    <source>
        <dbReference type="PROSITE" id="PS51384"/>
    </source>
</evidence>
<dbReference type="InterPro" id="IPR039261">
    <property type="entry name" value="FNR_nucleotide-bd"/>
</dbReference>
<dbReference type="Pfam" id="PF00175">
    <property type="entry name" value="NAD_binding_1"/>
    <property type="match status" value="1"/>
</dbReference>
<evidence type="ECO:0000256" key="11">
    <source>
        <dbReference type="ARBA" id="ARBA00023002"/>
    </source>
</evidence>
<dbReference type="InterPro" id="IPR029039">
    <property type="entry name" value="Flavoprotein-like_sf"/>
</dbReference>
<dbReference type="InterPro" id="IPR017927">
    <property type="entry name" value="FAD-bd_FR_type"/>
</dbReference>
<gene>
    <name evidence="17" type="ORF">DL762_005906</name>
</gene>
<evidence type="ECO:0000313" key="18">
    <source>
        <dbReference type="Proteomes" id="UP000294003"/>
    </source>
</evidence>
<dbReference type="Gene3D" id="3.40.50.80">
    <property type="entry name" value="Nucleotide-binding domain of ferredoxin-NADP reductase (FNR) module"/>
    <property type="match status" value="1"/>
</dbReference>
<keyword evidence="11 14" id="KW-0560">Oxidoreductase</keyword>
<dbReference type="InterPro" id="IPR017938">
    <property type="entry name" value="Riboflavin_synthase-like_b-brl"/>
</dbReference>
<proteinExistence type="inferred from homology"/>
<evidence type="ECO:0000256" key="10">
    <source>
        <dbReference type="ARBA" id="ARBA00022982"/>
    </source>
</evidence>
<evidence type="ECO:0000256" key="9">
    <source>
        <dbReference type="ARBA" id="ARBA00022857"/>
    </source>
</evidence>
<comment type="cofactor">
    <cofactor evidence="1 14">
        <name>heme</name>
        <dbReference type="ChEBI" id="CHEBI:30413"/>
    </cofactor>
</comment>
<keyword evidence="13 14" id="KW-0503">Monooxygenase</keyword>
<dbReference type="InterPro" id="IPR023206">
    <property type="entry name" value="Bifunctional_P450_P450_red"/>
</dbReference>
<comment type="caution">
    <text evidence="17">The sequence shown here is derived from an EMBL/GenBank/DDBJ whole genome shotgun (WGS) entry which is preliminary data.</text>
</comment>
<evidence type="ECO:0000256" key="14">
    <source>
        <dbReference type="PIRNR" id="PIRNR000209"/>
    </source>
</evidence>
<evidence type="ECO:0000256" key="3">
    <source>
        <dbReference type="ARBA" id="ARBA00022448"/>
    </source>
</evidence>
<organism evidence="17 18">
    <name type="scientific">Monosporascus cannonballus</name>
    <dbReference type="NCBI Taxonomy" id="155416"/>
    <lineage>
        <taxon>Eukaryota</taxon>
        <taxon>Fungi</taxon>
        <taxon>Dikarya</taxon>
        <taxon>Ascomycota</taxon>
        <taxon>Pezizomycotina</taxon>
        <taxon>Sordariomycetes</taxon>
        <taxon>Xylariomycetidae</taxon>
        <taxon>Xylariales</taxon>
        <taxon>Xylariales incertae sedis</taxon>
        <taxon>Monosporascus</taxon>
    </lineage>
</organism>
<dbReference type="SUPFAM" id="SSF52218">
    <property type="entry name" value="Flavoproteins"/>
    <property type="match status" value="1"/>
</dbReference>
<name>A0ABY0H6M6_9PEZI</name>
<dbReference type="Proteomes" id="UP000294003">
    <property type="component" value="Unassembled WGS sequence"/>
</dbReference>
<dbReference type="CDD" id="cd11068">
    <property type="entry name" value="CYP120A1"/>
    <property type="match status" value="1"/>
</dbReference>
<dbReference type="PROSITE" id="PS50902">
    <property type="entry name" value="FLAVODOXIN_LIKE"/>
    <property type="match status" value="1"/>
</dbReference>
<comment type="catalytic activity">
    <reaction evidence="14">
        <text>2 oxidized [cytochrome P450] + NADPH = 2 reduced [cytochrome P450] + NADP(+) + H(+)</text>
        <dbReference type="Rhea" id="RHEA:24040"/>
        <dbReference type="Rhea" id="RHEA-COMP:14627"/>
        <dbReference type="Rhea" id="RHEA-COMP:14628"/>
        <dbReference type="ChEBI" id="CHEBI:15378"/>
        <dbReference type="ChEBI" id="CHEBI:55376"/>
        <dbReference type="ChEBI" id="CHEBI:57783"/>
        <dbReference type="ChEBI" id="CHEBI:58349"/>
        <dbReference type="ChEBI" id="CHEBI:60344"/>
        <dbReference type="EC" id="1.6.2.4"/>
    </reaction>
</comment>
<dbReference type="Pfam" id="PF00067">
    <property type="entry name" value="p450"/>
    <property type="match status" value="1"/>
</dbReference>
<dbReference type="PROSITE" id="PS00086">
    <property type="entry name" value="CYTOCHROME_P450"/>
    <property type="match status" value="1"/>
</dbReference>
<keyword evidence="5 14" id="KW-0285">Flavoprotein</keyword>
<dbReference type="InterPro" id="IPR001128">
    <property type="entry name" value="Cyt_P450"/>
</dbReference>
<dbReference type="PANTHER" id="PTHR19384">
    <property type="entry name" value="NITRIC OXIDE SYNTHASE-RELATED"/>
    <property type="match status" value="1"/>
</dbReference>
<evidence type="ECO:0000256" key="7">
    <source>
        <dbReference type="ARBA" id="ARBA00022723"/>
    </source>
</evidence>
<evidence type="ECO:0000256" key="8">
    <source>
        <dbReference type="ARBA" id="ARBA00022827"/>
    </source>
</evidence>
<dbReference type="InterPro" id="IPR017972">
    <property type="entry name" value="Cyt_P450_CS"/>
</dbReference>
<keyword evidence="7 14" id="KW-0479">Metal-binding</keyword>
<evidence type="ECO:0000259" key="15">
    <source>
        <dbReference type="PROSITE" id="PS50902"/>
    </source>
</evidence>
<keyword evidence="18" id="KW-1185">Reference proteome</keyword>
<dbReference type="Pfam" id="PF00258">
    <property type="entry name" value="Flavodoxin_1"/>
    <property type="match status" value="1"/>
</dbReference>
<dbReference type="InterPro" id="IPR003097">
    <property type="entry name" value="CysJ-like_FAD-binding"/>
</dbReference>
<dbReference type="InterPro" id="IPR001433">
    <property type="entry name" value="OxRdtase_FAD/NAD-bd"/>
</dbReference>
<comment type="cofactor">
    <cofactor evidence="14">
        <name>FAD</name>
        <dbReference type="ChEBI" id="CHEBI:57692"/>
    </cofactor>
    <cofactor evidence="14">
        <name>FMN</name>
        <dbReference type="ChEBI" id="CHEBI:58210"/>
    </cofactor>
</comment>
<dbReference type="InterPro" id="IPR036396">
    <property type="entry name" value="Cyt_P450_sf"/>
</dbReference>
<dbReference type="EC" id="1.14.14.1" evidence="14"/>
<dbReference type="CDD" id="cd06206">
    <property type="entry name" value="bifunctional_CYPOR"/>
    <property type="match status" value="1"/>
</dbReference>
<evidence type="ECO:0000256" key="13">
    <source>
        <dbReference type="ARBA" id="ARBA00023033"/>
    </source>
</evidence>
<dbReference type="Gene3D" id="1.20.990.10">
    <property type="entry name" value="NADPH-cytochrome p450 Reductase, Chain A, domain 3"/>
    <property type="match status" value="1"/>
</dbReference>
<accession>A0ABY0H6M6</accession>
<comment type="catalytic activity">
    <reaction evidence="14">
        <text>an organic molecule + reduced [NADPH--hemoprotein reductase] + O2 = an alcohol + oxidized [NADPH--hemoprotein reductase] + H2O + H(+)</text>
        <dbReference type="Rhea" id="RHEA:17149"/>
        <dbReference type="Rhea" id="RHEA-COMP:11964"/>
        <dbReference type="Rhea" id="RHEA-COMP:11965"/>
        <dbReference type="ChEBI" id="CHEBI:15377"/>
        <dbReference type="ChEBI" id="CHEBI:15378"/>
        <dbReference type="ChEBI" id="CHEBI:15379"/>
        <dbReference type="ChEBI" id="CHEBI:30879"/>
        <dbReference type="ChEBI" id="CHEBI:57618"/>
        <dbReference type="ChEBI" id="CHEBI:58210"/>
        <dbReference type="ChEBI" id="CHEBI:142491"/>
        <dbReference type="EC" id="1.14.14.1"/>
    </reaction>
</comment>
<keyword evidence="10 14" id="KW-0249">Electron transport</keyword>
<dbReference type="Gene3D" id="1.10.630.10">
    <property type="entry name" value="Cytochrome P450"/>
    <property type="match status" value="1"/>
</dbReference>
<dbReference type="PRINTS" id="PR00463">
    <property type="entry name" value="EP450I"/>
</dbReference>
<dbReference type="EC" id="1.6.2.4" evidence="14"/>
<keyword evidence="9 14" id="KW-0521">NADP</keyword>
<evidence type="ECO:0000256" key="12">
    <source>
        <dbReference type="ARBA" id="ARBA00023004"/>
    </source>
</evidence>
<protein>
    <recommendedName>
        <fullName evidence="14">Bifunctional cytochrome P450/NADPH--P450 reductase</fullName>
    </recommendedName>
    <domain>
        <recommendedName>
            <fullName evidence="14">Cytochrome P450</fullName>
            <ecNumber evidence="14">1.14.14.1</ecNumber>
        </recommendedName>
    </domain>
    <domain>
        <recommendedName>
            <fullName evidence="14">NADPH--cytochrome P450 reductase</fullName>
            <ecNumber evidence="14">1.6.2.4</ecNumber>
        </recommendedName>
    </domain>
</protein>
<keyword evidence="6 14" id="KW-0288">FMN</keyword>
<dbReference type="InterPro" id="IPR008254">
    <property type="entry name" value="Flavodoxin/NO_synth"/>
</dbReference>
<keyword evidence="12 14" id="KW-0408">Iron</keyword>
<evidence type="ECO:0000256" key="4">
    <source>
        <dbReference type="ARBA" id="ARBA00022617"/>
    </source>
</evidence>
<sequence length="1086" mass="121209">MDETYTSIPGPPGLPFVGNITDIDPNNSLRSFKALAEKYGEIYRLNIPGQNLIVLSTHRLVDETCDEKRFIKQPSNVLVEIRNGVHDGLFTAKLDEPNWGIAHRVLMPAFGPMSIRTMFDEMHDVCSQLVLKWARHGPNKKIMLTDDFTRLTLDTIALCSMGFRFNSFYTDQMHPFVDAMADFLTECGRRTQRVPLPSVFYRGDDRKFQHNIGVMRQTAEAVLHERTSDPSNERKDLLAAMLKGRDPKTGQQMSDGSIIDNLITFLVAGHETTSGMLSYATYQLLKHPEEYKKVQQEVDNVIGKGPITVQHMQKLPYVTAVLRETLRLNSPIAMFSVNPIDDTVLAGKYLVHKGDIIINLISNSHLDPEVFDEPYEFRPERMLDGNFEKLPKNAWKPFGNGIRACIGRPFAWQEAILAMAMIFQNFDLVLDDPDYKLEHKQTLTIKPKGLYARATLRDDLDPAKLKRRLEGTEPGATTIKSESRKGADAESFNIHNSGHESLNMNVTILYGSNSGTCESMAQSLARDAPAHGFKVSRLDCMDSATQKLPIGDSHHVVLIITASYEGQPPDNAGKFVPWVEGLNNDESPLQGMRYAVFGCGHHDWSSTFHRIPLLVNQKLLEAGGKRVAELGLADAAGDDMSTAFETWKDDTLWPALDALRVGTTGVASVPQGIPAQQLKVHVCNEVTFTPKLGEKEARVIDARTLTADGEPVKKHLEIQLPPGSTYRAGDYLAVLPSNPKPSVLRALRKFEISWNAIITLEGSSVTLPTNVAIYARTIFSDFVELGQPATRKNVLHLAEATEVEHDAKALKCLAEGNNYLAEISTKRVSVLDLLERFPSVKLDLAEFLVLLPPMRIRQYSISSSPLANPSAATITFSVLFEEARSGNGTYHGVASNYLASLQPEDPIYVSVRPCRADFHLPADAEDTPLILIAAGTGIAPFRGFIQERVLMVAKLHGQNKLAPALLYHGCREVGKDDLYTDELTKWEEMGSVTVRRAYSRASPKESANKYVQDAVWADREELRGLWKKGARIYICGSRAVSRELTKVAVQMRMEAAKKKGKLIDEAEAREWWDELRNVRHYTDVFD</sequence>
<dbReference type="PANTHER" id="PTHR19384:SF127">
    <property type="entry name" value="BIFUNCTIONAL CYTOCHROME P450_NADPH--P450 REDUCTASE"/>
    <property type="match status" value="1"/>
</dbReference>
<feature type="domain" description="Flavodoxin-like" evidence="15">
    <location>
        <begin position="506"/>
        <end position="652"/>
    </location>
</feature>
<evidence type="ECO:0000313" key="17">
    <source>
        <dbReference type="EMBL" id="RYO83950.1"/>
    </source>
</evidence>
<keyword evidence="8 14" id="KW-0274">FAD</keyword>
<evidence type="ECO:0000256" key="6">
    <source>
        <dbReference type="ARBA" id="ARBA00022643"/>
    </source>
</evidence>
<keyword evidence="4 14" id="KW-0349">Heme</keyword>
<dbReference type="PRINTS" id="PR00385">
    <property type="entry name" value="P450"/>
</dbReference>
<dbReference type="SUPFAM" id="SSF48264">
    <property type="entry name" value="Cytochrome P450"/>
    <property type="match status" value="1"/>
</dbReference>
<dbReference type="SUPFAM" id="SSF52343">
    <property type="entry name" value="Ferredoxin reductase-like, C-terminal NADP-linked domain"/>
    <property type="match status" value="1"/>
</dbReference>
<dbReference type="Pfam" id="PF00667">
    <property type="entry name" value="FAD_binding_1"/>
    <property type="match status" value="1"/>
</dbReference>
<evidence type="ECO:0000256" key="2">
    <source>
        <dbReference type="ARBA" id="ARBA00010018"/>
    </source>
</evidence>
<dbReference type="InterPro" id="IPR002401">
    <property type="entry name" value="Cyt_P450_E_grp-I"/>
</dbReference>
<feature type="domain" description="FAD-binding FR-type" evidence="16">
    <location>
        <begin position="692"/>
        <end position="921"/>
    </location>
</feature>
<dbReference type="Gene3D" id="2.40.30.10">
    <property type="entry name" value="Translation factors"/>
    <property type="match status" value="1"/>
</dbReference>
<evidence type="ECO:0000256" key="5">
    <source>
        <dbReference type="ARBA" id="ARBA00022630"/>
    </source>
</evidence>
<dbReference type="PIRSF" id="PIRSF000209">
    <property type="entry name" value="Bifunctional_P450_P450R"/>
    <property type="match status" value="1"/>
</dbReference>
<dbReference type="PROSITE" id="PS51384">
    <property type="entry name" value="FAD_FR"/>
    <property type="match status" value="1"/>
</dbReference>